<dbReference type="EMBL" id="OCSU01000003">
    <property type="protein sequence ID" value="SOE88070.1"/>
    <property type="molecule type" value="Genomic_DNA"/>
</dbReference>
<feature type="signal peptide" evidence="1">
    <location>
        <begin position="1"/>
        <end position="41"/>
    </location>
</feature>
<evidence type="ECO:0000259" key="2">
    <source>
        <dbReference type="SMART" id="SM00912"/>
    </source>
</evidence>
<name>A0A7Z7ICE9_9BURK</name>
<dbReference type="RefSeq" id="WP_235025800.1">
    <property type="nucleotide sequence ID" value="NZ_FCOG02000020.1"/>
</dbReference>
<dbReference type="SUPFAM" id="SSF51126">
    <property type="entry name" value="Pectin lyase-like"/>
    <property type="match status" value="1"/>
</dbReference>
<keyword evidence="1" id="KW-0732">Signal</keyword>
<dbReference type="InterPro" id="IPR011050">
    <property type="entry name" value="Pectin_lyase_fold/virulence"/>
</dbReference>
<dbReference type="Gene3D" id="2.160.20.110">
    <property type="match status" value="1"/>
</dbReference>
<dbReference type="AlphaFoldDB" id="A0A7Z7ICE9"/>
<dbReference type="NCBIfam" id="TIGR01901">
    <property type="entry name" value="adhes_NPXG"/>
    <property type="match status" value="1"/>
</dbReference>
<feature type="domain" description="Filamentous haemagglutinin FhaB/tRNA nuclease CdiA-like TPS" evidence="2">
    <location>
        <begin position="42"/>
        <end position="153"/>
    </location>
</feature>
<dbReference type="Pfam" id="PF05860">
    <property type="entry name" value="TPS"/>
    <property type="match status" value="1"/>
</dbReference>
<keyword evidence="4" id="KW-1185">Reference proteome</keyword>
<dbReference type="Gene3D" id="2.160.20.10">
    <property type="entry name" value="Single-stranded right-handed beta-helix, Pectin lyase-like"/>
    <property type="match status" value="1"/>
</dbReference>
<proteinExistence type="predicted"/>
<dbReference type="InterPro" id="IPR012334">
    <property type="entry name" value="Pectin_lyas_fold"/>
</dbReference>
<evidence type="ECO:0000313" key="3">
    <source>
        <dbReference type="EMBL" id="SOE88070.1"/>
    </source>
</evidence>
<dbReference type="Proteomes" id="UP000219522">
    <property type="component" value="Unassembled WGS sequence"/>
</dbReference>
<organism evidence="3 4">
    <name type="scientific">Caballeronia arationis</name>
    <dbReference type="NCBI Taxonomy" id="1777142"/>
    <lineage>
        <taxon>Bacteria</taxon>
        <taxon>Pseudomonadati</taxon>
        <taxon>Pseudomonadota</taxon>
        <taxon>Betaproteobacteria</taxon>
        <taxon>Burkholderiales</taxon>
        <taxon>Burkholderiaceae</taxon>
        <taxon>Caballeronia</taxon>
    </lineage>
</organism>
<evidence type="ECO:0000256" key="1">
    <source>
        <dbReference type="SAM" id="SignalP"/>
    </source>
</evidence>
<protein>
    <submittedName>
        <fullName evidence="3">Filamentous hemagglutinin family N-terminal domain-containing protein</fullName>
    </submittedName>
</protein>
<dbReference type="SMART" id="SM00912">
    <property type="entry name" value="Haemagg_act"/>
    <property type="match status" value="1"/>
</dbReference>
<dbReference type="PANTHER" id="PTHR12338:SF5">
    <property type="entry name" value="ANTIGEN 43-RELATED"/>
    <property type="match status" value="1"/>
</dbReference>
<dbReference type="InterPro" id="IPR050909">
    <property type="entry name" value="Bact_Autotransporter_VF"/>
</dbReference>
<reference evidence="3 4" key="1">
    <citation type="submission" date="2017-09" db="EMBL/GenBank/DDBJ databases">
        <authorList>
            <person name="Varghese N."/>
            <person name="Submissions S."/>
        </authorList>
    </citation>
    <scope>NUCLEOTIDE SEQUENCE [LARGE SCALE GENOMIC DNA]</scope>
    <source>
        <strain evidence="3 4">OK806</strain>
    </source>
</reference>
<feature type="chain" id="PRO_5030906663" evidence="1">
    <location>
        <begin position="42"/>
        <end position="787"/>
    </location>
</feature>
<dbReference type="PANTHER" id="PTHR12338">
    <property type="entry name" value="AUTOTRANSPORTER"/>
    <property type="match status" value="1"/>
</dbReference>
<evidence type="ECO:0000313" key="4">
    <source>
        <dbReference type="Proteomes" id="UP000219522"/>
    </source>
</evidence>
<comment type="caution">
    <text evidence="3">The sequence shown here is derived from an EMBL/GenBank/DDBJ whole genome shotgun (WGS) entry which is preliminary data.</text>
</comment>
<dbReference type="InterPro" id="IPR008638">
    <property type="entry name" value="FhaB/CdiA-like_TPS"/>
</dbReference>
<sequence>MQRSFHHADIDHSQRRMSVLHVRGDAVLAFILCAMSASALAAGPLPQGGQFVAGAGSITTSSTAVNIAQNTPRAVIDWRSFSIGNGNTVNVYNGTGATLSRVTGIDHSVIDGKLAASGSFYLINPQGIVVGPNGVVTTGGRFVASTLDIGNNNFMSGGPLNLTGSSDGVVVNLGKISSTGGDVFLISRKLVENDGSISAPNGSAELATGRQVLLKDSSTGPQVFVQAGTHGDVVNKGTIEAAQIDLRAADGNVFALAGQHDDLRATGTATREGKVWLVADRGTAHVHSKVEASNTDGTGGTVITTGNTLHLDDAAIDAALWDISAPEFNAGPLNSATLARNLSSGTSVTVNATGGTNGSGDINLGAAVRWTGDASLTLSAVHNVTLGPLVTLANTGAGNLTLRADSHASDNGGSILSSGTLDWSQGTGIISAFYDMNGTYTRATVRQNESWNPAPYSGLKTQYTVYQLVNSNADLAKMGDNLAANYALGRDLDLAPDVGKINVIGGGIALSGQFDGMGHTISHFNGYQVGTEPTFVGLFGAIYTGGVVRNLGVIDSSASGSYNTPAGILTAVNSGLISNVYTTGSTGSPEVTGRGGGGLVARNEGTIERSWSSATVGGQGDYSGLVGVNNGKIIQSFATGAVYGGSHAEGGGLVSQNNGSITQSYASGSAQMYYNGGLVLDNTRTGTISESFATTHIVPQFDPALKGGVAFSNAGTIANNVYWDVGMTGATNSVYGGTPLPAANGLSTVQMRTASSFDSSWDFGPTGTWVIPAGEQHPVLRWQLETQ</sequence>
<accession>A0A7Z7ICE9</accession>
<gene>
    <name evidence="3" type="ORF">SAMN05446927_6663</name>
</gene>